<evidence type="ECO:0000313" key="2">
    <source>
        <dbReference type="Proteomes" id="UP000198935"/>
    </source>
</evidence>
<keyword evidence="2" id="KW-1185">Reference proteome</keyword>
<dbReference type="AlphaFoldDB" id="A0A1H3RWS9"/>
<gene>
    <name evidence="1" type="ORF">SAMN05421736_109102</name>
</gene>
<dbReference type="OrthoDB" id="2880963at2"/>
<name>A0A1H3RWS9_9BACI</name>
<proteinExistence type="predicted"/>
<evidence type="ECO:0000313" key="1">
    <source>
        <dbReference type="EMBL" id="SDZ30122.1"/>
    </source>
</evidence>
<sequence>MLKKMLIITSIMCVVLISTFLLLNQLNIGFTLGQEQEESPLTYSFDNEDYLYYLDEDGIRSAIKKGVASLDTIENFLLPVRQEEGDLADDVILAYIESPYLSILNKARETYDQFNRVISISEASNDLMDEFLPFIVRFRNNQGYVYTISFEEGEEAVQPVYEETRGNGSEKVAYFRVSDLPLDAGGNLKVSDPLNANRHLRFKVNFADYVHP</sequence>
<dbReference type="EMBL" id="FNPI01000009">
    <property type="protein sequence ID" value="SDZ30122.1"/>
    <property type="molecule type" value="Genomic_DNA"/>
</dbReference>
<organism evidence="1 2">
    <name type="scientific">Evansella caseinilytica</name>
    <dbReference type="NCBI Taxonomy" id="1503961"/>
    <lineage>
        <taxon>Bacteria</taxon>
        <taxon>Bacillati</taxon>
        <taxon>Bacillota</taxon>
        <taxon>Bacilli</taxon>
        <taxon>Bacillales</taxon>
        <taxon>Bacillaceae</taxon>
        <taxon>Evansella</taxon>
    </lineage>
</organism>
<dbReference type="Proteomes" id="UP000198935">
    <property type="component" value="Unassembled WGS sequence"/>
</dbReference>
<accession>A0A1H3RWS9</accession>
<protein>
    <submittedName>
        <fullName evidence="1">Uncharacterized protein</fullName>
    </submittedName>
</protein>
<reference evidence="2" key="1">
    <citation type="submission" date="2016-10" db="EMBL/GenBank/DDBJ databases">
        <authorList>
            <person name="Varghese N."/>
            <person name="Submissions S."/>
        </authorList>
    </citation>
    <scope>NUCLEOTIDE SEQUENCE [LARGE SCALE GENOMIC DNA]</scope>
    <source>
        <strain evidence="2">SP</strain>
    </source>
</reference>